<organism evidence="2 3">
    <name type="scientific">Sordaria brevicollis</name>
    <dbReference type="NCBI Taxonomy" id="83679"/>
    <lineage>
        <taxon>Eukaryota</taxon>
        <taxon>Fungi</taxon>
        <taxon>Dikarya</taxon>
        <taxon>Ascomycota</taxon>
        <taxon>Pezizomycotina</taxon>
        <taxon>Sordariomycetes</taxon>
        <taxon>Sordariomycetidae</taxon>
        <taxon>Sordariales</taxon>
        <taxon>Sordariaceae</taxon>
        <taxon>Sordaria</taxon>
    </lineage>
</organism>
<comment type="caution">
    <text evidence="2">The sequence shown here is derived from an EMBL/GenBank/DDBJ whole genome shotgun (WGS) entry which is preliminary data.</text>
</comment>
<dbReference type="Proteomes" id="UP001281003">
    <property type="component" value="Unassembled WGS sequence"/>
</dbReference>
<proteinExistence type="predicted"/>
<name>A0AAE0PLX3_SORBR</name>
<evidence type="ECO:0000259" key="1">
    <source>
        <dbReference type="Pfam" id="PF06985"/>
    </source>
</evidence>
<keyword evidence="3" id="KW-1185">Reference proteome</keyword>
<dbReference type="Pfam" id="PF06985">
    <property type="entry name" value="HET"/>
    <property type="match status" value="1"/>
</dbReference>
<dbReference type="PANTHER" id="PTHR33112:SF11">
    <property type="entry name" value="HETEROKARYON INCOMPATIBILITY DOMAIN-CONTAINING PROTEIN"/>
    <property type="match status" value="1"/>
</dbReference>
<sequence length="465" mass="53740">MWTPPTSIDRKSWEDAWIRYGPDKISEAVSVSRWRIYQPVDDYLSKSEYVVEPILLTYLPPNTPHTGLAVSRANFLLEPSRIYHFRAVFSKCPRLGPTTASSLDLAKIWLDNCVAGHPRCWPMGVTSLSPPKSNIGARMLEKVTWVPTRLLHLTEKTVQLIETKETRPLTPYVTVTHRWGFADEEKMKLNKKKNYPSLKKGVPFSSMPRLFQNVISIALHLGINYIWIDSFCILQDKDDQTDWRREATQMQQVYANSFCNTSADDATSCSDTLFSEPRDPEEEIMPQHFNFPSEHAEKLGTAQSFTITSLNAWETQVTDALVNTRGWVLQERVLSRRIVHFGRRQIFWKCNSIEACEAIPLPLNSSVVHTQGFLVNGARFKKSEDLASGRRPENPYRIWHNLVQIYTRTELSNPSDKLVAISGLAKLFQDWTGDDYLAGLWRRNFECWLLWYNNNDNNFQHQRKP</sequence>
<evidence type="ECO:0000313" key="3">
    <source>
        <dbReference type="Proteomes" id="UP001281003"/>
    </source>
</evidence>
<dbReference type="EMBL" id="JAUTDP010000002">
    <property type="protein sequence ID" value="KAK3402149.1"/>
    <property type="molecule type" value="Genomic_DNA"/>
</dbReference>
<evidence type="ECO:0000313" key="2">
    <source>
        <dbReference type="EMBL" id="KAK3402149.1"/>
    </source>
</evidence>
<feature type="domain" description="Heterokaryon incompatibility" evidence="1">
    <location>
        <begin position="172"/>
        <end position="331"/>
    </location>
</feature>
<dbReference type="AlphaFoldDB" id="A0AAE0PLX3"/>
<reference evidence="2" key="1">
    <citation type="journal article" date="2023" name="Mol. Phylogenet. Evol.">
        <title>Genome-scale phylogeny and comparative genomics of the fungal order Sordariales.</title>
        <authorList>
            <person name="Hensen N."/>
            <person name="Bonometti L."/>
            <person name="Westerberg I."/>
            <person name="Brannstrom I.O."/>
            <person name="Guillou S."/>
            <person name="Cros-Aarteil S."/>
            <person name="Calhoun S."/>
            <person name="Haridas S."/>
            <person name="Kuo A."/>
            <person name="Mondo S."/>
            <person name="Pangilinan J."/>
            <person name="Riley R."/>
            <person name="LaButti K."/>
            <person name="Andreopoulos B."/>
            <person name="Lipzen A."/>
            <person name="Chen C."/>
            <person name="Yan M."/>
            <person name="Daum C."/>
            <person name="Ng V."/>
            <person name="Clum A."/>
            <person name="Steindorff A."/>
            <person name="Ohm R.A."/>
            <person name="Martin F."/>
            <person name="Silar P."/>
            <person name="Natvig D.O."/>
            <person name="Lalanne C."/>
            <person name="Gautier V."/>
            <person name="Ament-Velasquez S.L."/>
            <person name="Kruys A."/>
            <person name="Hutchinson M.I."/>
            <person name="Powell A.J."/>
            <person name="Barry K."/>
            <person name="Miller A.N."/>
            <person name="Grigoriev I.V."/>
            <person name="Debuchy R."/>
            <person name="Gladieux P."/>
            <person name="Hiltunen Thoren M."/>
            <person name="Johannesson H."/>
        </authorList>
    </citation>
    <scope>NUCLEOTIDE SEQUENCE</scope>
    <source>
        <strain evidence="2">FGSC 1904</strain>
    </source>
</reference>
<accession>A0AAE0PLX3</accession>
<gene>
    <name evidence="2" type="ORF">B0T20DRAFT_132512</name>
</gene>
<dbReference type="PANTHER" id="PTHR33112">
    <property type="entry name" value="DOMAIN PROTEIN, PUTATIVE-RELATED"/>
    <property type="match status" value="1"/>
</dbReference>
<dbReference type="InterPro" id="IPR010730">
    <property type="entry name" value="HET"/>
</dbReference>
<reference evidence="2" key="2">
    <citation type="submission" date="2023-07" db="EMBL/GenBank/DDBJ databases">
        <authorList>
            <consortium name="Lawrence Berkeley National Laboratory"/>
            <person name="Haridas S."/>
            <person name="Hensen N."/>
            <person name="Bonometti L."/>
            <person name="Westerberg I."/>
            <person name="Brannstrom I.O."/>
            <person name="Guillou S."/>
            <person name="Cros-Aarteil S."/>
            <person name="Calhoun S."/>
            <person name="Kuo A."/>
            <person name="Mondo S."/>
            <person name="Pangilinan J."/>
            <person name="Riley R."/>
            <person name="LaButti K."/>
            <person name="Andreopoulos B."/>
            <person name="Lipzen A."/>
            <person name="Chen C."/>
            <person name="Yanf M."/>
            <person name="Daum C."/>
            <person name="Ng V."/>
            <person name="Clum A."/>
            <person name="Steindorff A."/>
            <person name="Ohm R."/>
            <person name="Martin F."/>
            <person name="Silar P."/>
            <person name="Natvig D."/>
            <person name="Lalanne C."/>
            <person name="Gautier V."/>
            <person name="Ament-velasquez S.L."/>
            <person name="Kruys A."/>
            <person name="Hutchinson M.I."/>
            <person name="Powell A.J."/>
            <person name="Barry K."/>
            <person name="Miller A.N."/>
            <person name="Grigoriev I.V."/>
            <person name="Debuchy R."/>
            <person name="Gladieux P."/>
            <person name="Thoren M.H."/>
            <person name="Johannesson H."/>
        </authorList>
    </citation>
    <scope>NUCLEOTIDE SEQUENCE</scope>
    <source>
        <strain evidence="2">FGSC 1904</strain>
    </source>
</reference>
<protein>
    <submittedName>
        <fullName evidence="2">Heterokaryon incompatibility protein-domain-containing protein</fullName>
    </submittedName>
</protein>